<sequence length="414" mass="46476">MDERLYGAAIEGDVRILNQLFQEDPLILDKSILKCSDKNPLHIAAMFGHVDFVRTILCVNSDMCLSLDRNGRNPLHLAAIKGKREVLELLVQSWPLAAMEKTDDGGTIMHLCVKYRRLEMLKLLLLVHENFKDSEFLNSKNNEGMTALHMAVLDKQFETIQFLVESKIDINAKNAKGKTALDILTGDLNSEIRTFLKKSGAKRADEIADYSVTANAPDYSAMSGSEWLARKRDAIMVVASLIATMAFQAGVNPAGGVWQDNLLVDSQGNPVPNPHGAGEAVMAYSHPKSYRYWLRANTIAFVSSLSTILLLISGLPFKKKLFMWFLMVVMWLTITTIALTYGISIVMITPKHDRQPLSHVIEVAVIIWSSVMSLLLLGNTIRLMNRWLRRRLGTKRKCVQDHGKDKEEVALEIR</sequence>
<gene>
    <name evidence="1" type="ORF">M9H77_19500</name>
</gene>
<reference evidence="2" key="1">
    <citation type="journal article" date="2023" name="Nat. Plants">
        <title>Single-cell RNA sequencing provides a high-resolution roadmap for understanding the multicellular compartmentation of specialized metabolism.</title>
        <authorList>
            <person name="Sun S."/>
            <person name="Shen X."/>
            <person name="Li Y."/>
            <person name="Li Y."/>
            <person name="Wang S."/>
            <person name="Li R."/>
            <person name="Zhang H."/>
            <person name="Shen G."/>
            <person name="Guo B."/>
            <person name="Wei J."/>
            <person name="Xu J."/>
            <person name="St-Pierre B."/>
            <person name="Chen S."/>
            <person name="Sun C."/>
        </authorList>
    </citation>
    <scope>NUCLEOTIDE SEQUENCE [LARGE SCALE GENOMIC DNA]</scope>
</reference>
<organism evidence="1 2">
    <name type="scientific">Catharanthus roseus</name>
    <name type="common">Madagascar periwinkle</name>
    <name type="synonym">Vinca rosea</name>
    <dbReference type="NCBI Taxonomy" id="4058"/>
    <lineage>
        <taxon>Eukaryota</taxon>
        <taxon>Viridiplantae</taxon>
        <taxon>Streptophyta</taxon>
        <taxon>Embryophyta</taxon>
        <taxon>Tracheophyta</taxon>
        <taxon>Spermatophyta</taxon>
        <taxon>Magnoliopsida</taxon>
        <taxon>eudicotyledons</taxon>
        <taxon>Gunneridae</taxon>
        <taxon>Pentapetalae</taxon>
        <taxon>asterids</taxon>
        <taxon>lamiids</taxon>
        <taxon>Gentianales</taxon>
        <taxon>Apocynaceae</taxon>
        <taxon>Rauvolfioideae</taxon>
        <taxon>Vinceae</taxon>
        <taxon>Catharanthinae</taxon>
        <taxon>Catharanthus</taxon>
    </lineage>
</organism>
<proteinExistence type="predicted"/>
<evidence type="ECO:0000313" key="2">
    <source>
        <dbReference type="Proteomes" id="UP001060085"/>
    </source>
</evidence>
<protein>
    <submittedName>
        <fullName evidence="1">Uncharacterized protein</fullName>
    </submittedName>
</protein>
<accession>A0ACC0BAH5</accession>
<comment type="caution">
    <text evidence="1">The sequence shown here is derived from an EMBL/GenBank/DDBJ whole genome shotgun (WGS) entry which is preliminary data.</text>
</comment>
<keyword evidence="2" id="KW-1185">Reference proteome</keyword>
<dbReference type="EMBL" id="CM044704">
    <property type="protein sequence ID" value="KAI5669647.1"/>
    <property type="molecule type" value="Genomic_DNA"/>
</dbReference>
<name>A0ACC0BAH5_CATRO</name>
<dbReference type="Proteomes" id="UP001060085">
    <property type="component" value="Linkage Group LG04"/>
</dbReference>
<evidence type="ECO:0000313" key="1">
    <source>
        <dbReference type="EMBL" id="KAI5669647.1"/>
    </source>
</evidence>